<dbReference type="Proteomes" id="UP000660729">
    <property type="component" value="Unassembled WGS sequence"/>
</dbReference>
<evidence type="ECO:0000313" key="2">
    <source>
        <dbReference type="EMBL" id="KAF7196062.1"/>
    </source>
</evidence>
<feature type="compositionally biased region" description="Polar residues" evidence="1">
    <location>
        <begin position="73"/>
        <end position="92"/>
    </location>
</feature>
<feature type="region of interest" description="Disordered" evidence="1">
    <location>
        <begin position="140"/>
        <end position="182"/>
    </location>
</feature>
<feature type="compositionally biased region" description="Acidic residues" evidence="1">
    <location>
        <begin position="105"/>
        <end position="115"/>
    </location>
</feature>
<proteinExistence type="predicted"/>
<feature type="compositionally biased region" description="Low complexity" evidence="1">
    <location>
        <begin position="7"/>
        <end position="18"/>
    </location>
</feature>
<feature type="region of interest" description="Disordered" evidence="1">
    <location>
        <begin position="236"/>
        <end position="282"/>
    </location>
</feature>
<feature type="compositionally biased region" description="Gly residues" evidence="1">
    <location>
        <begin position="240"/>
        <end position="250"/>
    </location>
</feature>
<name>A0A8H6VMT7_9PEZI</name>
<dbReference type="AlphaFoldDB" id="A0A8H6VMT7"/>
<evidence type="ECO:0000256" key="1">
    <source>
        <dbReference type="SAM" id="MobiDB-lite"/>
    </source>
</evidence>
<evidence type="ECO:0000313" key="3">
    <source>
        <dbReference type="Proteomes" id="UP000660729"/>
    </source>
</evidence>
<reference evidence="2" key="1">
    <citation type="submission" date="2020-04" db="EMBL/GenBank/DDBJ databases">
        <title>Draft genome resource of the tomato pathogen Pseudocercospora fuligena.</title>
        <authorList>
            <person name="Zaccaron A."/>
        </authorList>
    </citation>
    <scope>NUCLEOTIDE SEQUENCE</scope>
    <source>
        <strain evidence="2">PF001</strain>
    </source>
</reference>
<organism evidence="2 3">
    <name type="scientific">Pseudocercospora fuligena</name>
    <dbReference type="NCBI Taxonomy" id="685502"/>
    <lineage>
        <taxon>Eukaryota</taxon>
        <taxon>Fungi</taxon>
        <taxon>Dikarya</taxon>
        <taxon>Ascomycota</taxon>
        <taxon>Pezizomycotina</taxon>
        <taxon>Dothideomycetes</taxon>
        <taxon>Dothideomycetidae</taxon>
        <taxon>Mycosphaerellales</taxon>
        <taxon>Mycosphaerellaceae</taxon>
        <taxon>Pseudocercospora</taxon>
    </lineage>
</organism>
<gene>
    <name evidence="2" type="ORF">HII31_02688</name>
</gene>
<dbReference type="EMBL" id="JABCIY010000032">
    <property type="protein sequence ID" value="KAF7196062.1"/>
    <property type="molecule type" value="Genomic_DNA"/>
</dbReference>
<comment type="caution">
    <text evidence="2">The sequence shown here is derived from an EMBL/GenBank/DDBJ whole genome shotgun (WGS) entry which is preliminary data.</text>
</comment>
<dbReference type="OrthoDB" id="5384020at2759"/>
<protein>
    <submittedName>
        <fullName evidence="2">Uncharacterized protein</fullName>
    </submittedName>
</protein>
<accession>A0A8H6VMT7</accession>
<sequence>MTDDNTSSSPPRSARRSSFAGETLANLFGSGHRGSMSRTTSEANTNGNGQQPVQSYPGPITQAAASAQRRRLSISTLGLSGSPNSSPFGSYNNRRDSYGTAGSDSIDESAIEDEPGPASAAPQTPFARRMSFGAKALRDVRTGGTTSPSQNGTSKPGSTTATTENNAPKAQNGTISNRDSKARGLSEMHLLLSTSSLHNHVHTSLCPELLLTYRDLTGSEGFNWSENFRTRAERTSIAGGSSGFGFGQGSSPGRHDRSKSVAVMEPPAREMPKPKEQVRPDHFQERILKGDFYMD</sequence>
<feature type="compositionally biased region" description="Basic and acidic residues" evidence="1">
    <location>
        <begin position="267"/>
        <end position="282"/>
    </location>
</feature>
<feature type="compositionally biased region" description="Polar residues" evidence="1">
    <location>
        <begin position="36"/>
        <end position="54"/>
    </location>
</feature>
<feature type="compositionally biased region" description="Polar residues" evidence="1">
    <location>
        <begin position="143"/>
        <end position="177"/>
    </location>
</feature>
<feature type="region of interest" description="Disordered" evidence="1">
    <location>
        <begin position="1"/>
        <end position="126"/>
    </location>
</feature>
<keyword evidence="3" id="KW-1185">Reference proteome</keyword>